<dbReference type="FunFam" id="3.40.50.1220:FF:000008">
    <property type="entry name" value="Acetolactate synthase"/>
    <property type="match status" value="1"/>
</dbReference>
<dbReference type="Gene3D" id="3.40.50.1220">
    <property type="entry name" value="TPP-binding domain"/>
    <property type="match status" value="1"/>
</dbReference>
<dbReference type="GO" id="GO:0009099">
    <property type="term" value="P:L-valine biosynthetic process"/>
    <property type="evidence" value="ECO:0007669"/>
    <property type="project" value="UniProtKB-UniPathway"/>
</dbReference>
<evidence type="ECO:0000256" key="7">
    <source>
        <dbReference type="ARBA" id="ARBA00022723"/>
    </source>
</evidence>
<dbReference type="SUPFAM" id="SSF52467">
    <property type="entry name" value="DHS-like NAD/FAD-binding domain"/>
    <property type="match status" value="1"/>
</dbReference>
<dbReference type="AlphaFoldDB" id="A0A1L9B7W7"/>
<evidence type="ECO:0000256" key="9">
    <source>
        <dbReference type="ARBA" id="ARBA00023052"/>
    </source>
</evidence>
<accession>A0A1L9B7W7</accession>
<evidence type="ECO:0000313" key="17">
    <source>
        <dbReference type="Proteomes" id="UP000182229"/>
    </source>
</evidence>
<dbReference type="InterPro" id="IPR029035">
    <property type="entry name" value="DHS-like_NAD/FAD-binding_dom"/>
</dbReference>
<dbReference type="OrthoDB" id="2254214at2"/>
<evidence type="ECO:0000256" key="3">
    <source>
        <dbReference type="ARBA" id="ARBA00007812"/>
    </source>
</evidence>
<dbReference type="GO" id="GO:0030976">
    <property type="term" value="F:thiamine pyrophosphate binding"/>
    <property type="evidence" value="ECO:0007669"/>
    <property type="project" value="UniProtKB-UniRule"/>
</dbReference>
<dbReference type="Gene3D" id="3.40.50.970">
    <property type="match status" value="2"/>
</dbReference>
<gene>
    <name evidence="16" type="ORF">BON30_24735</name>
</gene>
<comment type="pathway">
    <text evidence="2 11">Amino-acid biosynthesis; L-valine biosynthesis; L-valine from pyruvate: step 1/4.</text>
</comment>
<evidence type="ECO:0000256" key="8">
    <source>
        <dbReference type="ARBA" id="ARBA00022842"/>
    </source>
</evidence>
<evidence type="ECO:0000256" key="10">
    <source>
        <dbReference type="ARBA" id="ARBA00023304"/>
    </source>
</evidence>
<dbReference type="Proteomes" id="UP000182229">
    <property type="component" value="Unassembled WGS sequence"/>
</dbReference>
<dbReference type="InterPro" id="IPR012000">
    <property type="entry name" value="Thiamin_PyroP_enz_cen_dom"/>
</dbReference>
<dbReference type="NCBIfam" id="TIGR00118">
    <property type="entry name" value="acolac_lg"/>
    <property type="match status" value="1"/>
</dbReference>
<dbReference type="InterPro" id="IPR012846">
    <property type="entry name" value="Acetolactate_synth_lsu"/>
</dbReference>
<reference evidence="17" key="1">
    <citation type="submission" date="2016-11" db="EMBL/GenBank/DDBJ databases">
        <authorList>
            <person name="Shukria A."/>
            <person name="Stevens D.C."/>
        </authorList>
    </citation>
    <scope>NUCLEOTIDE SEQUENCE [LARGE SCALE GENOMIC DNA]</scope>
    <source>
        <strain evidence="17">Cbfe23</strain>
    </source>
</reference>
<dbReference type="InterPro" id="IPR029061">
    <property type="entry name" value="THDP-binding"/>
</dbReference>
<dbReference type="InterPro" id="IPR000399">
    <property type="entry name" value="TPP-bd_CS"/>
</dbReference>
<keyword evidence="10 11" id="KW-0100">Branched-chain amino acid biosynthesis</keyword>
<dbReference type="Pfam" id="PF00205">
    <property type="entry name" value="TPP_enzyme_M"/>
    <property type="match status" value="1"/>
</dbReference>
<evidence type="ECO:0000256" key="4">
    <source>
        <dbReference type="ARBA" id="ARBA00013145"/>
    </source>
</evidence>
<evidence type="ECO:0000259" key="15">
    <source>
        <dbReference type="Pfam" id="PF02776"/>
    </source>
</evidence>
<dbReference type="UniPathway" id="UPA00047">
    <property type="reaction ID" value="UER00055"/>
</dbReference>
<evidence type="ECO:0000256" key="1">
    <source>
        <dbReference type="ARBA" id="ARBA00004974"/>
    </source>
</evidence>
<keyword evidence="17" id="KW-1185">Reference proteome</keyword>
<dbReference type="CDD" id="cd02015">
    <property type="entry name" value="TPP_AHAS"/>
    <property type="match status" value="1"/>
</dbReference>
<keyword evidence="7 11" id="KW-0479">Metal-binding</keyword>
<comment type="cofactor">
    <cofactor evidence="11">
        <name>Mg(2+)</name>
        <dbReference type="ChEBI" id="CHEBI:18420"/>
    </cofactor>
    <text evidence="11">Binds 1 Mg(2+) ion per subunit.</text>
</comment>
<comment type="catalytic activity">
    <reaction evidence="11">
        <text>2 pyruvate + H(+) = (2S)-2-acetolactate + CO2</text>
        <dbReference type="Rhea" id="RHEA:25249"/>
        <dbReference type="ChEBI" id="CHEBI:15361"/>
        <dbReference type="ChEBI" id="CHEBI:15378"/>
        <dbReference type="ChEBI" id="CHEBI:16526"/>
        <dbReference type="ChEBI" id="CHEBI:58476"/>
        <dbReference type="EC" id="2.2.1.6"/>
    </reaction>
</comment>
<dbReference type="GO" id="GO:0050660">
    <property type="term" value="F:flavin adenine dinucleotide binding"/>
    <property type="evidence" value="ECO:0007669"/>
    <property type="project" value="InterPro"/>
</dbReference>
<dbReference type="Pfam" id="PF02775">
    <property type="entry name" value="TPP_enzyme_C"/>
    <property type="match status" value="1"/>
</dbReference>
<protein>
    <recommendedName>
        <fullName evidence="4 11">Acetolactate synthase</fullName>
        <ecNumber evidence="4 11">2.2.1.6</ecNumber>
    </recommendedName>
</protein>
<dbReference type="PROSITE" id="PS00187">
    <property type="entry name" value="TPP_ENZYMES"/>
    <property type="match status" value="1"/>
</dbReference>
<dbReference type="Pfam" id="PF02776">
    <property type="entry name" value="TPP_enzyme_N"/>
    <property type="match status" value="1"/>
</dbReference>
<dbReference type="PANTHER" id="PTHR18968">
    <property type="entry name" value="THIAMINE PYROPHOSPHATE ENZYMES"/>
    <property type="match status" value="1"/>
</dbReference>
<dbReference type="EC" id="2.2.1.6" evidence="4 11"/>
<comment type="caution">
    <text evidence="16">The sequence shown here is derived from an EMBL/GenBank/DDBJ whole genome shotgun (WGS) entry which is preliminary data.</text>
</comment>
<comment type="cofactor">
    <cofactor evidence="11">
        <name>thiamine diphosphate</name>
        <dbReference type="ChEBI" id="CHEBI:58937"/>
    </cofactor>
    <text evidence="11">Binds 1 thiamine pyrophosphate per subunit.</text>
</comment>
<keyword evidence="6 11" id="KW-0808">Transferase</keyword>
<evidence type="ECO:0000256" key="6">
    <source>
        <dbReference type="ARBA" id="ARBA00022679"/>
    </source>
</evidence>
<dbReference type="GO" id="GO:0003984">
    <property type="term" value="F:acetolactate synthase activity"/>
    <property type="evidence" value="ECO:0007669"/>
    <property type="project" value="UniProtKB-EC"/>
</dbReference>
<evidence type="ECO:0000256" key="2">
    <source>
        <dbReference type="ARBA" id="ARBA00005025"/>
    </source>
</evidence>
<dbReference type="GO" id="GO:0000287">
    <property type="term" value="F:magnesium ion binding"/>
    <property type="evidence" value="ECO:0007669"/>
    <property type="project" value="UniProtKB-UniRule"/>
</dbReference>
<dbReference type="PANTHER" id="PTHR18968:SF13">
    <property type="entry name" value="ACETOLACTATE SYNTHASE CATALYTIC SUBUNIT, MITOCHONDRIAL"/>
    <property type="match status" value="1"/>
</dbReference>
<dbReference type="GO" id="GO:0009097">
    <property type="term" value="P:isoleucine biosynthetic process"/>
    <property type="evidence" value="ECO:0007669"/>
    <property type="project" value="UniProtKB-UniPathway"/>
</dbReference>
<dbReference type="CDD" id="cd07035">
    <property type="entry name" value="TPP_PYR_POX_like"/>
    <property type="match status" value="1"/>
</dbReference>
<evidence type="ECO:0000256" key="11">
    <source>
        <dbReference type="RuleBase" id="RU003591"/>
    </source>
</evidence>
<dbReference type="InterPro" id="IPR011766">
    <property type="entry name" value="TPP_enzyme_TPP-bd"/>
</dbReference>
<feature type="domain" description="Thiamine pyrophosphate enzyme central" evidence="13">
    <location>
        <begin position="226"/>
        <end position="360"/>
    </location>
</feature>
<keyword evidence="5 11" id="KW-0028">Amino-acid biosynthesis</keyword>
<dbReference type="InterPro" id="IPR045229">
    <property type="entry name" value="TPP_enz"/>
</dbReference>
<dbReference type="GO" id="GO:0005948">
    <property type="term" value="C:acetolactate synthase complex"/>
    <property type="evidence" value="ECO:0007669"/>
    <property type="project" value="TreeGrafter"/>
</dbReference>
<sequence length="608" mass="65636">MTTAGTSPKREQAPTGQGDSPGGSAPEYARSTAKKTGAEIVWDVLASEGVDVVFGYPGGAIMPIYNALHQRPIRHVLVRHEQGAAHMADGYARASGKVGVCLATSGPGATNLVTGIATAMLDSSPIVCITGQVSSSLLGSDAFQELDITGVTLPITKHNYLVTRAEDIAPTLREAFFIARSGRPGPVLVDITKDAQQATAAIEPRPRPVRLPGHRPAHHPSAEDLTRAAELIAAAERPLIFAGHGIIKAEASAQLMELVEKTGIPVASTLLGLGGFPATHRLSLGMMGMHGEAWVNTAIQESDLLIALGMRFDDRVTGNLKTYARKARKIHVEIDPSELNKNVQVDVALAGELRRTLTDLIPRVAQRTCTPWVQHIQALKSSSAARDIQYMPHNGRLHAAHVIHDLWWLTRGKALMVTDVGQHQMWEAQYYRHERPRQLITSGGLGTMGFALPAAMGARFAQPGEEVWVVVGDGGFQMSAAELSTCAQEGIKLHVAIINNGYLGMVRQLQQFFYENRYTATPLQNPDFVKLAEAHGLNGLRVTRREEIPEAVAQARASACTTVIDFRVEQEDSVYPMVPSGADLDEMIRRPQDDSEVCAISPWSSGAV</sequence>
<feature type="region of interest" description="Disordered" evidence="12">
    <location>
        <begin position="1"/>
        <end position="30"/>
    </location>
</feature>
<evidence type="ECO:0000313" key="16">
    <source>
        <dbReference type="EMBL" id="OJH38345.1"/>
    </source>
</evidence>
<keyword evidence="9 11" id="KW-0786">Thiamine pyrophosphate</keyword>
<keyword evidence="8 11" id="KW-0460">Magnesium</keyword>
<feature type="domain" description="Thiamine pyrophosphate enzyme N-terminal TPP-binding" evidence="15">
    <location>
        <begin position="36"/>
        <end position="149"/>
    </location>
</feature>
<evidence type="ECO:0000259" key="13">
    <source>
        <dbReference type="Pfam" id="PF00205"/>
    </source>
</evidence>
<dbReference type="UniPathway" id="UPA00049">
    <property type="reaction ID" value="UER00059"/>
</dbReference>
<name>A0A1L9B7W7_9BACT</name>
<dbReference type="SUPFAM" id="SSF52518">
    <property type="entry name" value="Thiamin diphosphate-binding fold (THDP-binding)"/>
    <property type="match status" value="2"/>
</dbReference>
<dbReference type="STRING" id="83449.BON30_24735"/>
<dbReference type="InterPro" id="IPR012001">
    <property type="entry name" value="Thiamin_PyroP_enz_TPP-bd_dom"/>
</dbReference>
<evidence type="ECO:0000256" key="12">
    <source>
        <dbReference type="SAM" id="MobiDB-lite"/>
    </source>
</evidence>
<comment type="pathway">
    <text evidence="1 11">Amino-acid biosynthesis; L-isoleucine biosynthesis; L-isoleucine from 2-oxobutanoate: step 1/4.</text>
</comment>
<evidence type="ECO:0000256" key="5">
    <source>
        <dbReference type="ARBA" id="ARBA00022605"/>
    </source>
</evidence>
<proteinExistence type="inferred from homology"/>
<evidence type="ECO:0000259" key="14">
    <source>
        <dbReference type="Pfam" id="PF02775"/>
    </source>
</evidence>
<dbReference type="FunFam" id="3.40.50.970:FF:000007">
    <property type="entry name" value="Acetolactate synthase"/>
    <property type="match status" value="1"/>
</dbReference>
<feature type="domain" description="Thiamine pyrophosphate enzyme TPP-binding" evidence="14">
    <location>
        <begin position="419"/>
        <end position="565"/>
    </location>
</feature>
<reference evidence="16 17" key="2">
    <citation type="submission" date="2016-12" db="EMBL/GenBank/DDBJ databases">
        <title>Draft Genome Sequence of Cystobacter ferrugineus Strain Cbfe23.</title>
        <authorList>
            <person name="Akbar S."/>
            <person name="Dowd S.E."/>
            <person name="Stevens D.C."/>
        </authorList>
    </citation>
    <scope>NUCLEOTIDE SEQUENCE [LARGE SCALE GENOMIC DNA]</scope>
    <source>
        <strain evidence="16 17">Cbfe23</strain>
    </source>
</reference>
<comment type="similarity">
    <text evidence="3 11">Belongs to the TPP enzyme family.</text>
</comment>
<dbReference type="InterPro" id="IPR039368">
    <property type="entry name" value="AHAS_TPP"/>
</dbReference>
<dbReference type="EMBL" id="MPIN01000006">
    <property type="protein sequence ID" value="OJH38345.1"/>
    <property type="molecule type" value="Genomic_DNA"/>
</dbReference>
<organism evidence="16 17">
    <name type="scientific">Cystobacter ferrugineus</name>
    <dbReference type="NCBI Taxonomy" id="83449"/>
    <lineage>
        <taxon>Bacteria</taxon>
        <taxon>Pseudomonadati</taxon>
        <taxon>Myxococcota</taxon>
        <taxon>Myxococcia</taxon>
        <taxon>Myxococcales</taxon>
        <taxon>Cystobacterineae</taxon>
        <taxon>Archangiaceae</taxon>
        <taxon>Cystobacter</taxon>
    </lineage>
</organism>
<dbReference type="RefSeq" id="WP_071900852.1">
    <property type="nucleotide sequence ID" value="NZ_MPIN01000006.1"/>
</dbReference>